<dbReference type="RefSeq" id="WP_167072503.1">
    <property type="nucleotide sequence ID" value="NZ_JAAOZC010000002.1"/>
</dbReference>
<dbReference type="EMBL" id="JAAOZC010000002">
    <property type="protein sequence ID" value="NIJ07660.1"/>
    <property type="molecule type" value="Genomic_DNA"/>
</dbReference>
<dbReference type="SUPFAM" id="SSF54427">
    <property type="entry name" value="NTF2-like"/>
    <property type="match status" value="1"/>
</dbReference>
<keyword evidence="2" id="KW-1185">Reference proteome</keyword>
<evidence type="ECO:0008006" key="3">
    <source>
        <dbReference type="Google" id="ProtNLM"/>
    </source>
</evidence>
<accession>A0ABX0TV56</accession>
<sequence>MKAEHVASPTIVDNAAPFRWSGPDAFDQWLHDLGESEAKVGRIGGSVFFGAPVDEVVAGDHAYVVTPSRYTFKQKGRMLRETGYTAFTLVKQGAVWKVESWSWASPSAAAVK</sequence>
<protein>
    <recommendedName>
        <fullName evidence="3">SnoaL-like domain-containing protein</fullName>
    </recommendedName>
</protein>
<dbReference type="InterPro" id="IPR032710">
    <property type="entry name" value="NTF2-like_dom_sf"/>
</dbReference>
<dbReference type="Proteomes" id="UP000727456">
    <property type="component" value="Unassembled WGS sequence"/>
</dbReference>
<evidence type="ECO:0000313" key="2">
    <source>
        <dbReference type="Proteomes" id="UP000727456"/>
    </source>
</evidence>
<name>A0ABX0TV56_9SPHN</name>
<organism evidence="1 2">
    <name type="scientific">Sphingomonas vulcanisoli</name>
    <dbReference type="NCBI Taxonomy" id="1658060"/>
    <lineage>
        <taxon>Bacteria</taxon>
        <taxon>Pseudomonadati</taxon>
        <taxon>Pseudomonadota</taxon>
        <taxon>Alphaproteobacteria</taxon>
        <taxon>Sphingomonadales</taxon>
        <taxon>Sphingomonadaceae</taxon>
        <taxon>Sphingomonas</taxon>
    </lineage>
</organism>
<reference evidence="1 2" key="1">
    <citation type="submission" date="2020-03" db="EMBL/GenBank/DDBJ databases">
        <title>Genomic Encyclopedia of Type Strains, Phase III (KMG-III): the genomes of soil and plant-associated and newly described type strains.</title>
        <authorList>
            <person name="Whitman W."/>
        </authorList>
    </citation>
    <scope>NUCLEOTIDE SEQUENCE [LARGE SCALE GENOMIC DNA]</scope>
    <source>
        <strain evidence="1 2">CECT 8804</strain>
    </source>
</reference>
<proteinExistence type="predicted"/>
<evidence type="ECO:0000313" key="1">
    <source>
        <dbReference type="EMBL" id="NIJ07660.1"/>
    </source>
</evidence>
<gene>
    <name evidence="1" type="ORF">FHS31_001256</name>
</gene>
<comment type="caution">
    <text evidence="1">The sequence shown here is derived from an EMBL/GenBank/DDBJ whole genome shotgun (WGS) entry which is preliminary data.</text>
</comment>